<feature type="compositionally biased region" description="Pro residues" evidence="1">
    <location>
        <begin position="187"/>
        <end position="198"/>
    </location>
</feature>
<proteinExistence type="predicted"/>
<dbReference type="Gene3D" id="1.20.120.520">
    <property type="entry name" value="nmb1532 protein domain like"/>
    <property type="match status" value="1"/>
</dbReference>
<evidence type="ECO:0000313" key="3">
    <source>
        <dbReference type="EMBL" id="ABM94650.1"/>
    </source>
</evidence>
<dbReference type="eggNOG" id="COG3945">
    <property type="taxonomic scope" value="Bacteria"/>
</dbReference>
<dbReference type="STRING" id="420662.Mpe_A1688"/>
<evidence type="ECO:0000256" key="1">
    <source>
        <dbReference type="SAM" id="MobiDB-lite"/>
    </source>
</evidence>
<reference evidence="3 4" key="1">
    <citation type="journal article" date="2007" name="J. Bacteriol.">
        <title>Whole-genome analysis of the methyl tert-butyl ether-degrading beta-proteobacterium Methylibium petroleiphilum PM1.</title>
        <authorList>
            <person name="Kane S.R."/>
            <person name="Chakicherla A.Y."/>
            <person name="Chain P.S.G."/>
            <person name="Schmidt R."/>
            <person name="Shin M.W."/>
            <person name="Legler T.C."/>
            <person name="Scow K.M."/>
            <person name="Larimer F.W."/>
            <person name="Lucas S.M."/>
            <person name="Richardson P.M."/>
            <person name="Hristova K.R."/>
        </authorList>
    </citation>
    <scope>NUCLEOTIDE SEQUENCE [LARGE SCALE GENOMIC DNA]</scope>
    <source>
        <strain evidence="4">ATCC BAA-1232 / LMG 22953 / PM1</strain>
    </source>
</reference>
<name>A2SGG1_METPP</name>
<dbReference type="AlphaFoldDB" id="A2SGG1"/>
<feature type="region of interest" description="Disordered" evidence="1">
    <location>
        <begin position="178"/>
        <end position="198"/>
    </location>
</feature>
<dbReference type="CDD" id="cd12108">
    <property type="entry name" value="Hr-like"/>
    <property type="match status" value="1"/>
</dbReference>
<feature type="domain" description="Hemerythrin-like" evidence="2">
    <location>
        <begin position="28"/>
        <end position="162"/>
    </location>
</feature>
<sequence length="198" mass="21496">MGTVTSTATSAMPTPLLHASPAVGFEQPFEMLEACHERVKRSLDLLQRLGAHLDAYGADTQAAAAARDVLRYFDIAGPLHHEDEERHVLPRLRASGHGALAERLQADHTALSAAWQEWRTVLEGVCAGRWDIRAAGRVRAGWREFETRYEAHIAIEEAVAFPSAAHGLPADTLAAMGHEMASRRRSPPQPATTPGTPA</sequence>
<dbReference type="Pfam" id="PF01814">
    <property type="entry name" value="Hemerythrin"/>
    <property type="match status" value="1"/>
</dbReference>
<organism evidence="3 4">
    <name type="scientific">Methylibium petroleiphilum (strain ATCC BAA-1232 / LMG 22953 / PM1)</name>
    <dbReference type="NCBI Taxonomy" id="420662"/>
    <lineage>
        <taxon>Bacteria</taxon>
        <taxon>Pseudomonadati</taxon>
        <taxon>Pseudomonadota</taxon>
        <taxon>Betaproteobacteria</taxon>
        <taxon>Burkholderiales</taxon>
        <taxon>Sphaerotilaceae</taxon>
        <taxon>Methylibium</taxon>
    </lineage>
</organism>
<dbReference type="InterPro" id="IPR012312">
    <property type="entry name" value="Hemerythrin-like"/>
</dbReference>
<gene>
    <name evidence="3" type="ordered locus">Mpe_A1688</name>
</gene>
<protein>
    <recommendedName>
        <fullName evidence="2">Hemerythrin-like domain-containing protein</fullName>
    </recommendedName>
</protein>
<evidence type="ECO:0000313" key="4">
    <source>
        <dbReference type="Proteomes" id="UP000000366"/>
    </source>
</evidence>
<evidence type="ECO:0000259" key="2">
    <source>
        <dbReference type="Pfam" id="PF01814"/>
    </source>
</evidence>
<dbReference type="Proteomes" id="UP000000366">
    <property type="component" value="Chromosome"/>
</dbReference>
<dbReference type="EMBL" id="CP000555">
    <property type="protein sequence ID" value="ABM94650.1"/>
    <property type="molecule type" value="Genomic_DNA"/>
</dbReference>
<dbReference type="KEGG" id="mpt:Mpe_A1688"/>
<accession>A2SGG1</accession>
<keyword evidence="4" id="KW-1185">Reference proteome</keyword>
<dbReference type="HOGENOM" id="CLU_113668_0_0_4"/>